<dbReference type="Proteomes" id="UP001629230">
    <property type="component" value="Unassembled WGS sequence"/>
</dbReference>
<name>A0ABW9AXD9_9BURK</name>
<keyword evidence="3" id="KW-1185">Reference proteome</keyword>
<feature type="compositionally biased region" description="Polar residues" evidence="1">
    <location>
        <begin position="133"/>
        <end position="143"/>
    </location>
</feature>
<evidence type="ECO:0000313" key="2">
    <source>
        <dbReference type="EMBL" id="MFM0003977.1"/>
    </source>
</evidence>
<evidence type="ECO:0000313" key="3">
    <source>
        <dbReference type="Proteomes" id="UP001629230"/>
    </source>
</evidence>
<comment type="caution">
    <text evidence="2">The sequence shown here is derived from an EMBL/GenBank/DDBJ whole genome shotgun (WGS) entry which is preliminary data.</text>
</comment>
<evidence type="ECO:0000256" key="1">
    <source>
        <dbReference type="SAM" id="MobiDB-lite"/>
    </source>
</evidence>
<organism evidence="2 3">
    <name type="scientific">Paraburkholderia dipogonis</name>
    <dbReference type="NCBI Taxonomy" id="1211383"/>
    <lineage>
        <taxon>Bacteria</taxon>
        <taxon>Pseudomonadati</taxon>
        <taxon>Pseudomonadota</taxon>
        <taxon>Betaproteobacteria</taxon>
        <taxon>Burkholderiales</taxon>
        <taxon>Burkholderiaceae</taxon>
        <taxon>Paraburkholderia</taxon>
    </lineage>
</organism>
<proteinExistence type="predicted"/>
<reference evidence="2 3" key="1">
    <citation type="journal article" date="2024" name="Chem. Sci.">
        <title>Discovery of megapolipeptins by genome mining of a Burkholderiales bacteria collection.</title>
        <authorList>
            <person name="Paulo B.S."/>
            <person name="Recchia M.J.J."/>
            <person name="Lee S."/>
            <person name="Fergusson C.H."/>
            <person name="Romanowski S.B."/>
            <person name="Hernandez A."/>
            <person name="Krull N."/>
            <person name="Liu D.Y."/>
            <person name="Cavanagh H."/>
            <person name="Bos A."/>
            <person name="Gray C.A."/>
            <person name="Murphy B.T."/>
            <person name="Linington R.G."/>
            <person name="Eustaquio A.S."/>
        </authorList>
    </citation>
    <scope>NUCLEOTIDE SEQUENCE [LARGE SCALE GENOMIC DNA]</scope>
    <source>
        <strain evidence="2 3">RL17-350-BIC-A</strain>
    </source>
</reference>
<accession>A0ABW9AXD9</accession>
<protein>
    <submittedName>
        <fullName evidence="2">Uncharacterized protein</fullName>
    </submittedName>
</protein>
<gene>
    <name evidence="2" type="ORF">PQR57_23505</name>
</gene>
<dbReference type="EMBL" id="JAQQEZ010000017">
    <property type="protein sequence ID" value="MFM0003977.1"/>
    <property type="molecule type" value="Genomic_DNA"/>
</dbReference>
<dbReference type="RefSeq" id="WP_408178939.1">
    <property type="nucleotide sequence ID" value="NZ_JAQQEZ010000017.1"/>
</dbReference>
<sequence length="143" mass="15758">MGQPIGKKEKADANASLSVIHSASEWPERKNGRSVLWRIVRRSMRSSAANEQSDDGLQRKWNVANRCDRGGKSYDANQKRKHLPGFSVLPGVPGEAAESMFERRGHGQLLKKFGSYPDGRLPSGKKEKADGNVSLSIIHSTSE</sequence>
<feature type="region of interest" description="Disordered" evidence="1">
    <location>
        <begin position="112"/>
        <end position="143"/>
    </location>
</feature>